<dbReference type="Pfam" id="PF17214">
    <property type="entry name" value="KH_TffA"/>
    <property type="match status" value="1"/>
</dbReference>
<dbReference type="InParanoid" id="A0A0F7IFD8"/>
<dbReference type="OrthoDB" id="7155at2157"/>
<evidence type="ECO:0000256" key="12">
    <source>
        <dbReference type="HAMAP-Rule" id="MF_00870"/>
    </source>
</evidence>
<dbReference type="Proteomes" id="UP000034723">
    <property type="component" value="Chromosome"/>
</dbReference>
<dbReference type="GO" id="GO:0003677">
    <property type="term" value="F:DNA binding"/>
    <property type="evidence" value="ECO:0007669"/>
    <property type="project" value="UniProtKB-KW"/>
</dbReference>
<dbReference type="AlphaFoldDB" id="A0A0F7IFD8"/>
<keyword evidence="9 12" id="KW-0805">Transcription regulation</keyword>
<dbReference type="FunCoup" id="A0A0F7IFD8">
    <property type="interactions" value="119"/>
</dbReference>
<comment type="similarity">
    <text evidence="12">Belongs to the metallo-beta-lactamase superfamily. RNA-metabolizing metallo-beta-lactamase-like family. FttA subfamily.</text>
</comment>
<dbReference type="Gene3D" id="3.30.300.230">
    <property type="match status" value="1"/>
</dbReference>
<feature type="binding site" evidence="12">
    <location>
        <position position="243"/>
    </location>
    <ligand>
        <name>Zn(2+)</name>
        <dbReference type="ChEBI" id="CHEBI:29105"/>
        <label>1</label>
    </ligand>
</feature>
<dbReference type="CDD" id="cd02410">
    <property type="entry name" value="KH-II_CPSF_arch_rpt2"/>
    <property type="match status" value="1"/>
</dbReference>
<keyword evidence="5 12" id="KW-0378">Hydrolase</keyword>
<dbReference type="GO" id="GO:0008270">
    <property type="term" value="F:zinc ion binding"/>
    <property type="evidence" value="ECO:0007669"/>
    <property type="project" value="UniProtKB-UniRule"/>
</dbReference>
<dbReference type="GeneID" id="24803428"/>
<dbReference type="GO" id="GO:0006353">
    <property type="term" value="P:DNA-templated transcription termination"/>
    <property type="evidence" value="ECO:0007669"/>
    <property type="project" value="UniProtKB-UniRule"/>
</dbReference>
<dbReference type="Pfam" id="PF00753">
    <property type="entry name" value="Lactamase_B"/>
    <property type="match status" value="1"/>
</dbReference>
<dbReference type="GO" id="GO:0004521">
    <property type="term" value="F:RNA endonuclease activity"/>
    <property type="evidence" value="ECO:0007669"/>
    <property type="project" value="UniProtKB-UniRule"/>
</dbReference>
<dbReference type="InterPro" id="IPR004087">
    <property type="entry name" value="KH_dom"/>
</dbReference>
<keyword evidence="1 12" id="KW-0806">Transcription termination</keyword>
<dbReference type="EC" id="3.1.-.-" evidence="12"/>
<keyword evidence="10 12" id="KW-0238">DNA-binding</keyword>
<dbReference type="InterPro" id="IPR019975">
    <property type="entry name" value="aCPSF1"/>
</dbReference>
<dbReference type="InterPro" id="IPR036866">
    <property type="entry name" value="RibonucZ/Hydroxyglut_hydro"/>
</dbReference>
<feature type="domain" description="K Homology" evidence="13">
    <location>
        <begin position="97"/>
        <end position="167"/>
    </location>
</feature>
<dbReference type="KEGG" id="gah:GAH_00848"/>
<evidence type="ECO:0000256" key="2">
    <source>
        <dbReference type="ARBA" id="ARBA00022722"/>
    </source>
</evidence>
<dbReference type="Gene3D" id="3.30.300.20">
    <property type="match status" value="1"/>
</dbReference>
<dbReference type="PROSITE" id="PS50084">
    <property type="entry name" value="KH_TYPE_1"/>
    <property type="match status" value="1"/>
</dbReference>
<dbReference type="SMART" id="SM00322">
    <property type="entry name" value="KH"/>
    <property type="match status" value="1"/>
</dbReference>
<feature type="binding site" evidence="12">
    <location>
        <position position="241"/>
    </location>
    <ligand>
        <name>Zn(2+)</name>
        <dbReference type="ChEBI" id="CHEBI:29105"/>
        <label>1</label>
    </ligand>
</feature>
<evidence type="ECO:0000256" key="6">
    <source>
        <dbReference type="ARBA" id="ARBA00022833"/>
    </source>
</evidence>
<evidence type="ECO:0000256" key="7">
    <source>
        <dbReference type="ARBA" id="ARBA00022839"/>
    </source>
</evidence>
<dbReference type="Gene3D" id="3.60.15.10">
    <property type="entry name" value="Ribonuclease Z/Hydroxyacylglutathione hydrolase-like"/>
    <property type="match status" value="1"/>
</dbReference>
<dbReference type="NCBIfam" id="TIGR03675">
    <property type="entry name" value="arCOG00543"/>
    <property type="match status" value="1"/>
</dbReference>
<evidence type="ECO:0000256" key="9">
    <source>
        <dbReference type="ARBA" id="ARBA00023015"/>
    </source>
</evidence>
<proteinExistence type="inferred from homology"/>
<feature type="binding site" evidence="12">
    <location>
        <position position="328"/>
    </location>
    <ligand>
        <name>Zn(2+)</name>
        <dbReference type="ChEBI" id="CHEBI:29105"/>
        <label>1</label>
    </ligand>
</feature>
<dbReference type="InterPro" id="IPR001279">
    <property type="entry name" value="Metallo-B-lactamas"/>
</dbReference>
<evidence type="ECO:0000313" key="16">
    <source>
        <dbReference type="EMBL" id="AKG91822.1"/>
    </source>
</evidence>
<feature type="domain" description="Metallo-beta-lactamase" evidence="14">
    <location>
        <begin position="193"/>
        <end position="404"/>
    </location>
</feature>
<keyword evidence="8 12" id="KW-0694">RNA-binding</keyword>
<dbReference type="EMBL" id="CP011267">
    <property type="protein sequence ID" value="AKG91822.1"/>
    <property type="molecule type" value="Genomic_DNA"/>
</dbReference>
<evidence type="ECO:0000256" key="11">
    <source>
        <dbReference type="ARBA" id="ARBA00023163"/>
    </source>
</evidence>
<accession>A0A0F7IFD8</accession>
<evidence type="ECO:0000313" key="17">
    <source>
        <dbReference type="Proteomes" id="UP000034723"/>
    </source>
</evidence>
<dbReference type="Pfam" id="PF07521">
    <property type="entry name" value="RMMBL"/>
    <property type="match status" value="1"/>
</dbReference>
<dbReference type="SUPFAM" id="SSF56281">
    <property type="entry name" value="Metallo-hydrolase/oxidoreductase"/>
    <property type="match status" value="1"/>
</dbReference>
<feature type="domain" description="Beta-Casp" evidence="15">
    <location>
        <begin position="420"/>
        <end position="545"/>
    </location>
</feature>
<dbReference type="InterPro" id="IPR022712">
    <property type="entry name" value="Beta_Casp"/>
</dbReference>
<dbReference type="CDD" id="cd16295">
    <property type="entry name" value="TTHA0252-CPSF-like_MBL-fold"/>
    <property type="match status" value="1"/>
</dbReference>
<keyword evidence="11" id="KW-0804">Transcription</keyword>
<evidence type="ECO:0000256" key="1">
    <source>
        <dbReference type="ARBA" id="ARBA00022472"/>
    </source>
</evidence>
<evidence type="ECO:0000256" key="4">
    <source>
        <dbReference type="ARBA" id="ARBA00022759"/>
    </source>
</evidence>
<dbReference type="InterPro" id="IPR033769">
    <property type="entry name" value="TffA_KH"/>
</dbReference>
<dbReference type="CDD" id="cd22532">
    <property type="entry name" value="KH-II_CPSF_arch_rpt1"/>
    <property type="match status" value="1"/>
</dbReference>
<feature type="binding site" evidence="12">
    <location>
        <position position="351"/>
    </location>
    <ligand>
        <name>Zn(2+)</name>
        <dbReference type="ChEBI" id="CHEBI:29105"/>
        <label>2</label>
    </ligand>
</feature>
<keyword evidence="2 12" id="KW-0540">Nuclease</keyword>
<dbReference type="InterPro" id="IPR050698">
    <property type="entry name" value="MBL"/>
</dbReference>
<evidence type="ECO:0000256" key="3">
    <source>
        <dbReference type="ARBA" id="ARBA00022723"/>
    </source>
</evidence>
<dbReference type="Gene3D" id="3.40.50.10890">
    <property type="match status" value="1"/>
</dbReference>
<dbReference type="InterPro" id="IPR015946">
    <property type="entry name" value="KH_dom-like_a/b"/>
</dbReference>
<comment type="subunit">
    <text evidence="12">Homodimer. Interacts with RNA polymerase (RNAP), interacts with the Spt4-Spt5 complex.</text>
</comment>
<dbReference type="InterPro" id="IPR011108">
    <property type="entry name" value="RMMBL"/>
</dbReference>
<dbReference type="PANTHER" id="PTHR11203:SF51">
    <property type="entry name" value="CLEAVAGE AND POLYADENYLATION SPECIFICITY FACTOR"/>
    <property type="match status" value="1"/>
</dbReference>
<dbReference type="HAMAP" id="MF_00870">
    <property type="entry name" value="FttA"/>
    <property type="match status" value="1"/>
</dbReference>
<feature type="binding site" evidence="12">
    <location>
        <position position="603"/>
    </location>
    <ligand>
        <name>Zn(2+)</name>
        <dbReference type="ChEBI" id="CHEBI:29105"/>
        <label>2</label>
    </ligand>
</feature>
<dbReference type="GO" id="GO:0004532">
    <property type="term" value="F:RNA exonuclease activity"/>
    <property type="evidence" value="ECO:0007669"/>
    <property type="project" value="UniProtKB-UniRule"/>
</dbReference>
<reference evidence="16 17" key="1">
    <citation type="submission" date="2015-04" db="EMBL/GenBank/DDBJ databases">
        <title>The complete genome sequence of the hyperthermophilic, obligate iron-reducing archaeon Geoglobus ahangari strain 234T.</title>
        <authorList>
            <person name="Manzella M.P."/>
            <person name="Holmes D.E."/>
            <person name="Rocheleau J.M."/>
            <person name="Chung A."/>
            <person name="Reguera G."/>
            <person name="Kashefi K."/>
        </authorList>
    </citation>
    <scope>NUCLEOTIDE SEQUENCE [LARGE SCALE GENOMIC DNA]</scope>
    <source>
        <strain evidence="16 17">234</strain>
    </source>
</reference>
<dbReference type="SMART" id="SM00849">
    <property type="entry name" value="Lactamase_B"/>
    <property type="match status" value="1"/>
</dbReference>
<keyword evidence="17" id="KW-1185">Reference proteome</keyword>
<evidence type="ECO:0000256" key="5">
    <source>
        <dbReference type="ARBA" id="ARBA00022801"/>
    </source>
</evidence>
<dbReference type="HOGENOM" id="CLU_009673_5_1_2"/>
<feature type="binding site" evidence="12">
    <location>
        <position position="246"/>
    </location>
    <ligand>
        <name>Zn(2+)</name>
        <dbReference type="ChEBI" id="CHEBI:29105"/>
        <label>2</label>
    </ligand>
</feature>
<feature type="binding site" evidence="12">
    <location>
        <position position="245"/>
    </location>
    <ligand>
        <name>Zn(2+)</name>
        <dbReference type="ChEBI" id="CHEBI:29105"/>
        <label>2</label>
    </ligand>
</feature>
<protein>
    <recommendedName>
        <fullName evidence="12">Transcription termination factor FttA</fullName>
        <ecNumber evidence="12">3.1.-.-</ecNumber>
    </recommendedName>
</protein>
<dbReference type="PATRIC" id="fig|113653.22.peg.847"/>
<dbReference type="Pfam" id="PF10996">
    <property type="entry name" value="Beta-Casp"/>
    <property type="match status" value="1"/>
</dbReference>
<evidence type="ECO:0000259" key="13">
    <source>
        <dbReference type="SMART" id="SM00322"/>
    </source>
</evidence>
<feature type="region of interest" description="Metallo-beta-lactamase C-terminus" evidence="12">
    <location>
        <begin position="578"/>
        <end position="636"/>
    </location>
</feature>
<dbReference type="SMART" id="SM01027">
    <property type="entry name" value="Beta-Casp"/>
    <property type="match status" value="1"/>
</dbReference>
<keyword evidence="7 12" id="KW-0269">Exonuclease</keyword>
<dbReference type="STRING" id="113653.GAH_00848"/>
<keyword evidence="4 12" id="KW-0255">Endonuclease</keyword>
<keyword evidence="6 12" id="KW-0862">Zinc</keyword>
<sequence length="636" mass="72119">MSSKEYIKQLKEKIVELVPENIKIKNIEFEGPLLVIYVENPQEFADSGDIIRKLAKDLRKRIIVRPDPKSLKPPEEAKEIIKKIVPEEAQITGFFFDEENGEVIIEAEKPGVVIGKNGVTLREIMKAVGWSPRPVRTAPIKSKTIENVRNFLLASREERKEILKRIGERIHRGTIYEDKWVRVTFLGGSREVGRSCYLLQTPESKILIDCGVNVGNIHQSPYLYVPEIQPLDSIDAVVITHAHLDHCGLLPVLFKYGYRGPVYLTPPTRDLMVLLQLDFIEVAGREGNPTPYESQHVREALKHTITLDYGVVTDISPDIRLTFYNAGHILGSAIAHFHIGEGLYNIAFTGDFKFEKTRLFDRAHTHFPRLEGLIMEATYGGSEDFQPSRKEAEEKLLEVIRSTIERGGKVLIPTFAVGRSQEVMIVLEEAIRNKRIEEIPVYLDGMIYEATAIHTAYPEYLNSNLRDLIFHQGINPFISESFVRVDSSSKRQEVIEDDSPSVILATSGMLNGGPVMEYFKALAPDERNTIVFVGYQAEGTLGRRIQKGWKEVPLPSAGGKRDVVEVNMQVETVDGFSGHSDRRQLLNYVRSLKQRPEKIITIHGDENKCIELASALYKTYRVETRAPMNLETVRFL</sequence>
<evidence type="ECO:0000259" key="14">
    <source>
        <dbReference type="SMART" id="SM00849"/>
    </source>
</evidence>
<keyword evidence="3 12" id="KW-0479">Metal-binding</keyword>
<evidence type="ECO:0000256" key="10">
    <source>
        <dbReference type="ARBA" id="ARBA00023125"/>
    </source>
</evidence>
<evidence type="ECO:0000256" key="8">
    <source>
        <dbReference type="ARBA" id="ARBA00022884"/>
    </source>
</evidence>
<comment type="function">
    <text evidence="12">Terminates transcription on the whole genome. Termination is linked to FttA-mediated RNA cleavage and does not require NTP hydrolysis. Cleaves endonucleolytically at the RNA exit channel of RNA polymerase (RNAP); the 5'-3' exonuclease activity of this protein degrades the nascent RNA released from RNAP.</text>
</comment>
<comment type="caution">
    <text evidence="12">Lacks conserved residue(s) required for the propagation of feature annotation.</text>
</comment>
<feature type="binding site" evidence="12">
    <location>
        <position position="351"/>
    </location>
    <ligand>
        <name>Zn(2+)</name>
        <dbReference type="ChEBI" id="CHEBI:29105"/>
        <label>1</label>
    </ligand>
</feature>
<dbReference type="PANTHER" id="PTHR11203">
    <property type="entry name" value="CLEAVAGE AND POLYADENYLATION SPECIFICITY FACTOR FAMILY MEMBER"/>
    <property type="match status" value="1"/>
</dbReference>
<comment type="cofactor">
    <cofactor evidence="12">
        <name>Zn(2+)</name>
        <dbReference type="ChEBI" id="CHEBI:29105"/>
    </cofactor>
    <text evidence="12">Binds 2 Zn(2+) ions, which are required for nuclease activity.</text>
</comment>
<feature type="region of interest" description="KHa" evidence="12">
    <location>
        <begin position="4"/>
        <end position="71"/>
    </location>
</feature>
<evidence type="ECO:0000259" key="15">
    <source>
        <dbReference type="SMART" id="SM01027"/>
    </source>
</evidence>
<dbReference type="RefSeq" id="WP_048094874.1">
    <property type="nucleotide sequence ID" value="NZ_CP011267.1"/>
</dbReference>
<gene>
    <name evidence="12" type="primary">fttA</name>
    <name evidence="16" type="ORF">GAH_00848</name>
</gene>
<dbReference type="GO" id="GO:0003723">
    <property type="term" value="F:RNA binding"/>
    <property type="evidence" value="ECO:0007669"/>
    <property type="project" value="UniProtKB-UniRule"/>
</dbReference>
<feature type="region of interest" description="KHb" evidence="12">
    <location>
        <begin position="72"/>
        <end position="139"/>
    </location>
</feature>
<name>A0A0F7IFD8_9EURY</name>
<organism evidence="16 17">
    <name type="scientific">Geoglobus ahangari</name>
    <dbReference type="NCBI Taxonomy" id="113653"/>
    <lineage>
        <taxon>Archaea</taxon>
        <taxon>Methanobacteriati</taxon>
        <taxon>Methanobacteriota</taxon>
        <taxon>Archaeoglobi</taxon>
        <taxon>Archaeoglobales</taxon>
        <taxon>Archaeoglobaceae</taxon>
        <taxon>Geoglobus</taxon>
    </lineage>
</organism>